<dbReference type="SUPFAM" id="SSF53335">
    <property type="entry name" value="S-adenosyl-L-methionine-dependent methyltransferases"/>
    <property type="match status" value="1"/>
</dbReference>
<dbReference type="OrthoDB" id="3382693at2"/>
<feature type="region of interest" description="Disordered" evidence="1">
    <location>
        <begin position="1"/>
        <end position="21"/>
    </location>
</feature>
<dbReference type="Gene3D" id="3.40.50.150">
    <property type="entry name" value="Vaccinia Virus protein VP39"/>
    <property type="match status" value="1"/>
</dbReference>
<dbReference type="InterPro" id="IPR029063">
    <property type="entry name" value="SAM-dependent_MTases_sf"/>
</dbReference>
<reference evidence="3 4" key="1">
    <citation type="journal article" date="2003" name="Int. J. Syst. Evol. Microbiol.">
        <title>Kocuria polaris sp. nov., an orange-pigmented psychrophilic bacterium isolated from an Antarctic cyanobacterial mat sample.</title>
        <authorList>
            <person name="Reddy G.S."/>
            <person name="Prakash J.S."/>
            <person name="Prabahar V."/>
            <person name="Matsumoto G.I."/>
            <person name="Stackebrandt E."/>
            <person name="Shivaji S."/>
        </authorList>
    </citation>
    <scope>NUCLEOTIDE SEQUENCE [LARGE SCALE GENOMIC DNA]</scope>
    <source>
        <strain evidence="3 4">CMS 76or</strain>
    </source>
</reference>
<evidence type="ECO:0000256" key="1">
    <source>
        <dbReference type="SAM" id="MobiDB-lite"/>
    </source>
</evidence>
<evidence type="ECO:0000313" key="3">
    <source>
        <dbReference type="EMBL" id="KHD96280.1"/>
    </source>
</evidence>
<accession>A0A0A6VMH0</accession>
<name>A0A0A6VMH0_KOCRO</name>
<dbReference type="PANTHER" id="PTHR43591">
    <property type="entry name" value="METHYLTRANSFERASE"/>
    <property type="match status" value="1"/>
</dbReference>
<keyword evidence="3" id="KW-0489">Methyltransferase</keyword>
<dbReference type="RefSeq" id="WP_035930338.1">
    <property type="nucleotide sequence ID" value="NZ_JSUH01000022.1"/>
</dbReference>
<keyword evidence="4" id="KW-1185">Reference proteome</keyword>
<dbReference type="CDD" id="cd02440">
    <property type="entry name" value="AdoMet_MTases"/>
    <property type="match status" value="1"/>
</dbReference>
<dbReference type="EMBL" id="JSUH01000022">
    <property type="protein sequence ID" value="KHD96280.1"/>
    <property type="molecule type" value="Genomic_DNA"/>
</dbReference>
<protein>
    <submittedName>
        <fullName evidence="3">Methyltransferase type 11</fullName>
    </submittedName>
</protein>
<sequence length="285" mass="30853">MTPHDSPHPTAGHHTHPEQHDDDGLAELLELEAEILGPLLEEVLDWVGQHVRGTPDTVADIGAGTGAGSRLLARRFPSAQIVAIDRSAPRLERLRAAAGAPGPSDRIRTVQADLDTAWPGVGAVDLAWAASSLHELAAPDRLLRELHAGMRPGGLLAVVEMDALPRFLPEDIGIGRPGLERRCHEVLARARWNAVPDWGPRLEEAGFRPAGQRRFGVEARPAPPGTGRWADHSFRRALPVLAGRLDADDLLALEHLLTEDSPGAVLHREDLVLRAGRLVWAAHRP</sequence>
<dbReference type="GO" id="GO:0032259">
    <property type="term" value="P:methylation"/>
    <property type="evidence" value="ECO:0007669"/>
    <property type="project" value="UniProtKB-KW"/>
</dbReference>
<evidence type="ECO:0000313" key="4">
    <source>
        <dbReference type="Proteomes" id="UP000030466"/>
    </source>
</evidence>
<proteinExistence type="predicted"/>
<comment type="caution">
    <text evidence="3">The sequence shown here is derived from an EMBL/GenBank/DDBJ whole genome shotgun (WGS) entry which is preliminary data.</text>
</comment>
<dbReference type="GO" id="GO:0008168">
    <property type="term" value="F:methyltransferase activity"/>
    <property type="evidence" value="ECO:0007669"/>
    <property type="project" value="UniProtKB-KW"/>
</dbReference>
<dbReference type="Proteomes" id="UP000030466">
    <property type="component" value="Unassembled WGS sequence"/>
</dbReference>
<dbReference type="InterPro" id="IPR041698">
    <property type="entry name" value="Methyltransf_25"/>
</dbReference>
<keyword evidence="3" id="KW-0808">Transferase</keyword>
<dbReference type="AlphaFoldDB" id="A0A0A6VMH0"/>
<dbReference type="Pfam" id="PF13649">
    <property type="entry name" value="Methyltransf_25"/>
    <property type="match status" value="1"/>
</dbReference>
<evidence type="ECO:0000259" key="2">
    <source>
        <dbReference type="Pfam" id="PF13649"/>
    </source>
</evidence>
<gene>
    <name evidence="3" type="ORF">GY22_16460</name>
</gene>
<organism evidence="3 4">
    <name type="scientific">Kocuria rosea subsp. polaris</name>
    <dbReference type="NCBI Taxonomy" id="136273"/>
    <lineage>
        <taxon>Bacteria</taxon>
        <taxon>Bacillati</taxon>
        <taxon>Actinomycetota</taxon>
        <taxon>Actinomycetes</taxon>
        <taxon>Micrococcales</taxon>
        <taxon>Micrococcaceae</taxon>
        <taxon>Kocuria</taxon>
    </lineage>
</organism>
<feature type="domain" description="Methyltransferase" evidence="2">
    <location>
        <begin position="58"/>
        <end position="154"/>
    </location>
</feature>